<dbReference type="PANTHER" id="PTHR43765:SF2">
    <property type="entry name" value="2-DEHYDROPANTOATE 2-REDUCTASE"/>
    <property type="match status" value="1"/>
</dbReference>
<comment type="caution">
    <text evidence="13">The sequence shown here is derived from an EMBL/GenBank/DDBJ whole genome shotgun (WGS) entry which is preliminary data.</text>
</comment>
<sequence>MKWHILGAGSLGCLWAARLAEKNIPVRIILRNEGTLTRYIESPGIRLSNALRTQTQYHPIPAQLATDAEPIDCLLLACKAYDARAAVNAVAKRLHSNSLVILLQNGLGSQQAIQTLLPNVRCIAASSTEGAYLASPFHSVFAGQGHIYLGDLQEQSQPPPQQLLDNCLQAEIPCTWTTDIFTHLWRKLAVNCAINPFTVIYNCLNGELKQHPAVINNLCNELQLVLQAAGQVQAAQNLQQTVWSVIDKTSHNSSSMRQDVAQGRRTEISYITAFACAQSRALQCQTPTLFALHTQLQNALRKHGLSTT</sequence>
<comment type="pathway">
    <text evidence="1 10">Cofactor biosynthesis; (R)-pantothenate biosynthesis; (R)-pantoate from 3-methyl-2-oxobutanoate: step 2/2.</text>
</comment>
<keyword evidence="7 10" id="KW-0560">Oxidoreductase</keyword>
<organism evidence="13 14">
    <name type="scientific">Denitrificimonas halotolerans</name>
    <dbReference type="NCBI Taxonomy" id="3098930"/>
    <lineage>
        <taxon>Bacteria</taxon>
        <taxon>Pseudomonadati</taxon>
        <taxon>Pseudomonadota</taxon>
        <taxon>Gammaproteobacteria</taxon>
        <taxon>Pseudomonadales</taxon>
        <taxon>Pseudomonadaceae</taxon>
        <taxon>Denitrificimonas</taxon>
    </lineage>
</organism>
<evidence type="ECO:0000256" key="4">
    <source>
        <dbReference type="ARBA" id="ARBA00019465"/>
    </source>
</evidence>
<protein>
    <recommendedName>
        <fullName evidence="4 10">2-dehydropantoate 2-reductase</fullName>
        <ecNumber evidence="3 10">1.1.1.169</ecNumber>
    </recommendedName>
    <alternativeName>
        <fullName evidence="8 10">Ketopantoate reductase</fullName>
    </alternativeName>
</protein>
<dbReference type="Pfam" id="PF08546">
    <property type="entry name" value="ApbA_C"/>
    <property type="match status" value="1"/>
</dbReference>
<evidence type="ECO:0000256" key="10">
    <source>
        <dbReference type="RuleBase" id="RU362068"/>
    </source>
</evidence>
<evidence type="ECO:0000256" key="1">
    <source>
        <dbReference type="ARBA" id="ARBA00004994"/>
    </source>
</evidence>
<dbReference type="InterPro" id="IPR003710">
    <property type="entry name" value="ApbA"/>
</dbReference>
<dbReference type="EMBL" id="JAXIVU010000017">
    <property type="protein sequence ID" value="MDY7220084.1"/>
    <property type="molecule type" value="Genomic_DNA"/>
</dbReference>
<gene>
    <name evidence="13" type="ORF">TOI97_10975</name>
</gene>
<comment type="similarity">
    <text evidence="2 10">Belongs to the ketopantoate reductase family.</text>
</comment>
<dbReference type="Proteomes" id="UP001294570">
    <property type="component" value="Unassembled WGS sequence"/>
</dbReference>
<proteinExistence type="inferred from homology"/>
<evidence type="ECO:0000256" key="8">
    <source>
        <dbReference type="ARBA" id="ARBA00032024"/>
    </source>
</evidence>
<dbReference type="PANTHER" id="PTHR43765">
    <property type="entry name" value="2-DEHYDROPANTOATE 2-REDUCTASE-RELATED"/>
    <property type="match status" value="1"/>
</dbReference>
<evidence type="ECO:0000256" key="5">
    <source>
        <dbReference type="ARBA" id="ARBA00022655"/>
    </source>
</evidence>
<dbReference type="SUPFAM" id="SSF48179">
    <property type="entry name" value="6-phosphogluconate dehydrogenase C-terminal domain-like"/>
    <property type="match status" value="1"/>
</dbReference>
<evidence type="ECO:0000259" key="12">
    <source>
        <dbReference type="Pfam" id="PF08546"/>
    </source>
</evidence>
<evidence type="ECO:0000256" key="7">
    <source>
        <dbReference type="ARBA" id="ARBA00023002"/>
    </source>
</evidence>
<evidence type="ECO:0000256" key="9">
    <source>
        <dbReference type="ARBA" id="ARBA00048793"/>
    </source>
</evidence>
<feature type="domain" description="Ketopantoate reductase C-terminal" evidence="12">
    <location>
        <begin position="180"/>
        <end position="297"/>
    </location>
</feature>
<dbReference type="EC" id="1.1.1.169" evidence="3 10"/>
<comment type="catalytic activity">
    <reaction evidence="9 10">
        <text>(R)-pantoate + NADP(+) = 2-dehydropantoate + NADPH + H(+)</text>
        <dbReference type="Rhea" id="RHEA:16233"/>
        <dbReference type="ChEBI" id="CHEBI:11561"/>
        <dbReference type="ChEBI" id="CHEBI:15378"/>
        <dbReference type="ChEBI" id="CHEBI:15980"/>
        <dbReference type="ChEBI" id="CHEBI:57783"/>
        <dbReference type="ChEBI" id="CHEBI:58349"/>
        <dbReference type="EC" id="1.1.1.169"/>
    </reaction>
</comment>
<dbReference type="InterPro" id="IPR013332">
    <property type="entry name" value="KPR_N"/>
</dbReference>
<evidence type="ECO:0000256" key="6">
    <source>
        <dbReference type="ARBA" id="ARBA00022857"/>
    </source>
</evidence>
<dbReference type="InterPro" id="IPR050838">
    <property type="entry name" value="Ketopantoate_reductase"/>
</dbReference>
<feature type="domain" description="Ketopantoate reductase N-terminal" evidence="11">
    <location>
        <begin position="3"/>
        <end position="153"/>
    </location>
</feature>
<dbReference type="NCBIfam" id="NF004311">
    <property type="entry name" value="PRK05708.1"/>
    <property type="match status" value="1"/>
</dbReference>
<reference evidence="13 14" key="1">
    <citation type="submission" date="2023-12" db="EMBL/GenBank/DDBJ databases">
        <title>Denitrificimonas halotolerans sp. nov.,a novel species isolated from landfill leachate.</title>
        <authorList>
            <person name="Wang S."/>
        </authorList>
    </citation>
    <scope>NUCLEOTIDE SEQUENCE [LARGE SCALE GENOMIC DNA]</scope>
    <source>
        <strain evidence="13 14">JX-1</strain>
    </source>
</reference>
<dbReference type="Pfam" id="PF02558">
    <property type="entry name" value="ApbA"/>
    <property type="match status" value="1"/>
</dbReference>
<keyword evidence="14" id="KW-1185">Reference proteome</keyword>
<evidence type="ECO:0000256" key="3">
    <source>
        <dbReference type="ARBA" id="ARBA00013014"/>
    </source>
</evidence>
<evidence type="ECO:0000313" key="14">
    <source>
        <dbReference type="Proteomes" id="UP001294570"/>
    </source>
</evidence>
<comment type="function">
    <text evidence="10">Catalyzes the NADPH-dependent reduction of ketopantoate into pantoic acid.</text>
</comment>
<evidence type="ECO:0000313" key="13">
    <source>
        <dbReference type="EMBL" id="MDY7220084.1"/>
    </source>
</evidence>
<keyword evidence="6 10" id="KW-0521">NADP</keyword>
<dbReference type="InterPro" id="IPR008927">
    <property type="entry name" value="6-PGluconate_DH-like_C_sf"/>
</dbReference>
<dbReference type="InterPro" id="IPR036291">
    <property type="entry name" value="NAD(P)-bd_dom_sf"/>
</dbReference>
<dbReference type="Gene3D" id="1.10.1040.10">
    <property type="entry name" value="N-(1-d-carboxylethyl)-l-norvaline Dehydrogenase, domain 2"/>
    <property type="match status" value="1"/>
</dbReference>
<evidence type="ECO:0000259" key="11">
    <source>
        <dbReference type="Pfam" id="PF02558"/>
    </source>
</evidence>
<dbReference type="Gene3D" id="3.40.50.720">
    <property type="entry name" value="NAD(P)-binding Rossmann-like Domain"/>
    <property type="match status" value="1"/>
</dbReference>
<accession>A0ABU5GTG2</accession>
<keyword evidence="5 10" id="KW-0566">Pantothenate biosynthesis</keyword>
<dbReference type="RefSeq" id="WP_321554167.1">
    <property type="nucleotide sequence ID" value="NZ_JAXIVU010000017.1"/>
</dbReference>
<evidence type="ECO:0000256" key="2">
    <source>
        <dbReference type="ARBA" id="ARBA00007870"/>
    </source>
</evidence>
<name>A0ABU5GTG2_9GAMM</name>
<dbReference type="InterPro" id="IPR013752">
    <property type="entry name" value="KPA_reductase"/>
</dbReference>
<dbReference type="InterPro" id="IPR013328">
    <property type="entry name" value="6PGD_dom2"/>
</dbReference>
<dbReference type="SUPFAM" id="SSF51735">
    <property type="entry name" value="NAD(P)-binding Rossmann-fold domains"/>
    <property type="match status" value="1"/>
</dbReference>
<dbReference type="NCBIfam" id="TIGR00745">
    <property type="entry name" value="apbA_panE"/>
    <property type="match status" value="1"/>
</dbReference>